<dbReference type="RefSeq" id="XP_024083442.1">
    <property type="nucleotide sequence ID" value="XM_024227674.1"/>
</dbReference>
<dbReference type="PANTHER" id="PTHR11559">
    <property type="entry name" value="CARBOXYLESTERASE"/>
    <property type="match status" value="1"/>
</dbReference>
<evidence type="ECO:0000313" key="5">
    <source>
        <dbReference type="Proteomes" id="UP000494040"/>
    </source>
</evidence>
<dbReference type="SUPFAM" id="SSF53474">
    <property type="entry name" value="alpha/beta-Hydrolases"/>
    <property type="match status" value="1"/>
</dbReference>
<dbReference type="Pfam" id="PF00135">
    <property type="entry name" value="COesterase"/>
    <property type="match status" value="1"/>
</dbReference>
<dbReference type="OrthoDB" id="19653at2759"/>
<name>A0A8I6SLM6_CIMLE</name>
<organism evidence="4 5">
    <name type="scientific">Cimex lectularius</name>
    <name type="common">Bed bug</name>
    <name type="synonym">Acanthia lectularia</name>
    <dbReference type="NCBI Taxonomy" id="79782"/>
    <lineage>
        <taxon>Eukaryota</taxon>
        <taxon>Metazoa</taxon>
        <taxon>Ecdysozoa</taxon>
        <taxon>Arthropoda</taxon>
        <taxon>Hexapoda</taxon>
        <taxon>Insecta</taxon>
        <taxon>Pterygota</taxon>
        <taxon>Neoptera</taxon>
        <taxon>Paraneoptera</taxon>
        <taxon>Hemiptera</taxon>
        <taxon>Heteroptera</taxon>
        <taxon>Panheteroptera</taxon>
        <taxon>Cimicomorpha</taxon>
        <taxon>Cimicidae</taxon>
        <taxon>Cimex</taxon>
    </lineage>
</organism>
<protein>
    <recommendedName>
        <fullName evidence="3">Carboxylesterase type B domain-containing protein</fullName>
    </recommendedName>
</protein>
<feature type="chain" id="PRO_5035295145" description="Carboxylesterase type B domain-containing protein" evidence="2">
    <location>
        <begin position="16"/>
        <end position="534"/>
    </location>
</feature>
<keyword evidence="1" id="KW-0325">Glycoprotein</keyword>
<keyword evidence="2" id="KW-0732">Signal</keyword>
<dbReference type="AlphaFoldDB" id="A0A8I6SLM6"/>
<evidence type="ECO:0000259" key="3">
    <source>
        <dbReference type="Pfam" id="PF00135"/>
    </source>
</evidence>
<evidence type="ECO:0000256" key="2">
    <source>
        <dbReference type="SAM" id="SignalP"/>
    </source>
</evidence>
<proteinExistence type="predicted"/>
<dbReference type="Gene3D" id="3.40.50.1820">
    <property type="entry name" value="alpha/beta hydrolase"/>
    <property type="match status" value="1"/>
</dbReference>
<reference evidence="4" key="1">
    <citation type="submission" date="2022-01" db="UniProtKB">
        <authorList>
            <consortium name="EnsemblMetazoa"/>
        </authorList>
    </citation>
    <scope>IDENTIFICATION</scope>
</reference>
<feature type="domain" description="Carboxylesterase type B" evidence="3">
    <location>
        <begin position="15"/>
        <end position="509"/>
    </location>
</feature>
<dbReference type="InterPro" id="IPR029058">
    <property type="entry name" value="AB_hydrolase_fold"/>
</dbReference>
<feature type="signal peptide" evidence="2">
    <location>
        <begin position="1"/>
        <end position="15"/>
    </location>
</feature>
<keyword evidence="5" id="KW-1185">Reference proteome</keyword>
<accession>A0A8I6SLM6</accession>
<dbReference type="GeneID" id="106670923"/>
<evidence type="ECO:0000313" key="4">
    <source>
        <dbReference type="EnsemblMetazoa" id="XP_024083442.1"/>
    </source>
</evidence>
<evidence type="ECO:0000256" key="1">
    <source>
        <dbReference type="ARBA" id="ARBA00023180"/>
    </source>
</evidence>
<dbReference type="InterPro" id="IPR050309">
    <property type="entry name" value="Type-B_Carboxylest/Lipase"/>
</dbReference>
<dbReference type="EnsemblMetazoa" id="XM_024227674.1">
    <property type="protein sequence ID" value="XP_024083442.1"/>
    <property type="gene ID" value="LOC106670923"/>
</dbReference>
<dbReference type="InterPro" id="IPR002018">
    <property type="entry name" value="CarbesteraseB"/>
</dbReference>
<sequence length="534" mass="61324">MVLLYFILFAGLIEARIVRTPLGDVIGSVQTSRAGRKYYSFMKIPYAKPPVGNLRFRNPEPRGAWYGLRDGRERPPFCSQLIIFSPRIPKYVMGEEDCLYLNIFSLSHKQGMKMSVMVYFVGDNFRFGMANEPGLGNYLIDEEVILVVVQHRLGALGFLSLEDDIIPGNFGLKDQALALDWIKQYIKYFGGNPNSITVFGDGSGGASAHFLAVSHMTKDIVKAVISQGGVANDIWALAKPGKAKETAEKALLMLGCSGASYKILSCLRDKNASEIMKTEYELIYWDMEPNVVFQPVVEKYKAGSFLYENPLNSNTSFPWLVGFTSDEGQYKIYSMESQRYDEFKPFLNNLDSFIKKMFYPANESQKLDETVRMIRQRYFPKINDKQKMLTGLKDFYGFLNYVVPTFQALRRHVGQSYLYVFDFRFTSSPHSASPRYGFKGAPHAEETVALFDWTDPLDMREEQKVSREVTKMWANFAKYQKPTIELTLQWPQFINEKYLLIRENITAEKFYRKIWPLQPLKLTQQLPVCPLNCC</sequence>
<dbReference type="Proteomes" id="UP000494040">
    <property type="component" value="Unassembled WGS sequence"/>
</dbReference>